<proteinExistence type="predicted"/>
<evidence type="ECO:0000313" key="4">
    <source>
        <dbReference type="EMBL" id="RVX03140.1"/>
    </source>
</evidence>
<name>A0A438J2E2_VITVI</name>
<evidence type="ECO:0000256" key="3">
    <source>
        <dbReference type="SAM" id="MobiDB-lite"/>
    </source>
</evidence>
<organism evidence="4 5">
    <name type="scientific">Vitis vinifera</name>
    <name type="common">Grape</name>
    <dbReference type="NCBI Taxonomy" id="29760"/>
    <lineage>
        <taxon>Eukaryota</taxon>
        <taxon>Viridiplantae</taxon>
        <taxon>Streptophyta</taxon>
        <taxon>Embryophyta</taxon>
        <taxon>Tracheophyta</taxon>
        <taxon>Spermatophyta</taxon>
        <taxon>Magnoliopsida</taxon>
        <taxon>eudicotyledons</taxon>
        <taxon>Gunneridae</taxon>
        <taxon>Pentapetalae</taxon>
        <taxon>rosids</taxon>
        <taxon>Vitales</taxon>
        <taxon>Vitaceae</taxon>
        <taxon>Viteae</taxon>
        <taxon>Vitis</taxon>
    </lineage>
</organism>
<dbReference type="GO" id="GO:0005634">
    <property type="term" value="C:nucleus"/>
    <property type="evidence" value="ECO:0007669"/>
    <property type="project" value="UniProtKB-SubCell"/>
</dbReference>
<dbReference type="Pfam" id="PF09739">
    <property type="entry name" value="MCM_bind"/>
    <property type="match status" value="3"/>
</dbReference>
<dbReference type="InterPro" id="IPR019140">
    <property type="entry name" value="MCM_complex-bd"/>
</dbReference>
<accession>A0A438J2E2</accession>
<evidence type="ECO:0000313" key="5">
    <source>
        <dbReference type="Proteomes" id="UP000288805"/>
    </source>
</evidence>
<dbReference type="PANTHER" id="PTHR13489:SF0">
    <property type="entry name" value="MINI-CHROMOSOME MAINTENANCE COMPLEX-BINDING PROTEIN"/>
    <property type="match status" value="1"/>
</dbReference>
<comment type="subcellular location">
    <subcellularLocation>
        <location evidence="1">Nucleus</location>
    </subcellularLocation>
</comment>
<dbReference type="EMBL" id="QGNW01000067">
    <property type="protein sequence ID" value="RVX03140.1"/>
    <property type="molecule type" value="Genomic_DNA"/>
</dbReference>
<comment type="caution">
    <text evidence="4">The sequence shown here is derived from an EMBL/GenBank/DDBJ whole genome shotgun (WGS) entry which is preliminary data.</text>
</comment>
<sequence length="620" mass="69640">MVGLPYDFMANPLGAVRLTFEKAMAAAEASGSDPANFDGKDWGVADLFRQFLFDNGGLSQVPVLNSTNFKRVQPNTLVRFRGMIQDMLGNELYVGVYKEGPNWRTNKFMDVSQFPMGSRPDMRVWERRLLYCVPVPGQNSWVEPSSEAVINCYRNGTSQQREKRQRDDNTATDPMDLHVSDDEFQGSSSNKKLREGELPFESSKAQDFVSESACSSVSMVPTFDKDSLPCLVKIYDSPESDLKLNDVFEFVGVFTFDPELVVKDDTDEFSDLCDDVLANLPPSKVKPHLVKQIRESLLGHLTAVLGNDGLAAHFMLLHLLSRLTLAIMNLLPFTHRIPLTVDYLNSASLAPKKDYQLNRLVTGVLQLAEGSHLTIDETQLKAGTLNSVGYLVQHFCASLNGCLIEVEYDFKYYKMEMAADVQLLILSEGKSNILPADLVLPFQPSSVDSTEPVATEALEAWRWYLVTLRSLPNSIDPELQKVQFTRTPQMMVLANCLDTETNADTWAVDTSSFAIFLSKILASCVKLLICLMRVIEDDLVAARQADRTLSSQDFSRLVMGLFCDSTLCSMFGCTEAHQLFCLQMLTMGRLMSLSYGETSLSLEHWQMVKELERLRRERLK</sequence>
<feature type="region of interest" description="Disordered" evidence="3">
    <location>
        <begin position="155"/>
        <end position="196"/>
    </location>
</feature>
<feature type="compositionally biased region" description="Basic and acidic residues" evidence="3">
    <location>
        <begin position="160"/>
        <end position="181"/>
    </location>
</feature>
<protein>
    <submittedName>
        <fullName evidence="4">Mini-chromosome maintenance complex-binding protein</fullName>
    </submittedName>
</protein>
<keyword evidence="2" id="KW-0539">Nucleus</keyword>
<reference evidence="4 5" key="1">
    <citation type="journal article" date="2018" name="PLoS Genet.">
        <title>Population sequencing reveals clonal diversity and ancestral inbreeding in the grapevine cultivar Chardonnay.</title>
        <authorList>
            <person name="Roach M.J."/>
            <person name="Johnson D.L."/>
            <person name="Bohlmann J."/>
            <person name="van Vuuren H.J."/>
            <person name="Jones S.J."/>
            <person name="Pretorius I.S."/>
            <person name="Schmidt S.A."/>
            <person name="Borneman A.R."/>
        </authorList>
    </citation>
    <scope>NUCLEOTIDE SEQUENCE [LARGE SCALE GENOMIC DNA]</scope>
    <source>
        <strain evidence="5">cv. Chardonnay</strain>
        <tissue evidence="4">Leaf</tissue>
    </source>
</reference>
<gene>
    <name evidence="4" type="primary">ETG1_0</name>
    <name evidence="4" type="ORF">CK203_016661</name>
</gene>
<evidence type="ECO:0000256" key="1">
    <source>
        <dbReference type="ARBA" id="ARBA00004123"/>
    </source>
</evidence>
<dbReference type="Proteomes" id="UP000288805">
    <property type="component" value="Unassembled WGS sequence"/>
</dbReference>
<dbReference type="PANTHER" id="PTHR13489">
    <property type="entry name" value="MINI-CHROMOSOME MAINTENANCE COMPLEX-BINDING PROTEIN"/>
    <property type="match status" value="1"/>
</dbReference>
<dbReference type="AlphaFoldDB" id="A0A438J2E2"/>
<evidence type="ECO:0000256" key="2">
    <source>
        <dbReference type="ARBA" id="ARBA00023242"/>
    </source>
</evidence>